<feature type="domain" description="Homeobox" evidence="10">
    <location>
        <begin position="244"/>
        <end position="304"/>
    </location>
</feature>
<name>U3K435_FICAL</name>
<dbReference type="Proteomes" id="UP000016665">
    <property type="component" value="Chromosome 2"/>
</dbReference>
<dbReference type="GO" id="GO:0030424">
    <property type="term" value="C:axon"/>
    <property type="evidence" value="ECO:0007669"/>
    <property type="project" value="Ensembl"/>
</dbReference>
<dbReference type="FunFam" id="1.10.10.60:FF:000256">
    <property type="entry name" value="Even-skipped homeobox 1"/>
    <property type="match status" value="1"/>
</dbReference>
<evidence type="ECO:0000256" key="3">
    <source>
        <dbReference type="ARBA" id="ARBA00023125"/>
    </source>
</evidence>
<dbReference type="Gene3D" id="1.10.10.60">
    <property type="entry name" value="Homeodomain-like"/>
    <property type="match status" value="1"/>
</dbReference>
<evidence type="ECO:0000313" key="11">
    <source>
        <dbReference type="Ensembl" id="ENSFALP00000009789.2"/>
    </source>
</evidence>
<feature type="compositionally biased region" description="Gly residues" evidence="9">
    <location>
        <begin position="218"/>
        <end position="235"/>
    </location>
</feature>
<dbReference type="PANTHER" id="PTHR46294">
    <property type="entry name" value="SEGMENTATION PROTEIN EVEN-SKIPPED"/>
    <property type="match status" value="1"/>
</dbReference>
<keyword evidence="2" id="KW-0217">Developmental protein</keyword>
<dbReference type="InterPro" id="IPR009057">
    <property type="entry name" value="Homeodomain-like_sf"/>
</dbReference>
<evidence type="ECO:0000256" key="4">
    <source>
        <dbReference type="ARBA" id="ARBA00023155"/>
    </source>
</evidence>
<dbReference type="GO" id="GO:0000978">
    <property type="term" value="F:RNA polymerase II cis-regulatory region sequence-specific DNA binding"/>
    <property type="evidence" value="ECO:0007669"/>
    <property type="project" value="TreeGrafter"/>
</dbReference>
<keyword evidence="4 7" id="KW-0371">Homeobox</keyword>
<dbReference type="PRINTS" id="PR00024">
    <property type="entry name" value="HOMEOBOX"/>
</dbReference>
<keyword evidence="5 7" id="KW-0539">Nucleus</keyword>
<reference evidence="11" key="2">
    <citation type="submission" date="2025-08" db="UniProtKB">
        <authorList>
            <consortium name="Ensembl"/>
        </authorList>
    </citation>
    <scope>IDENTIFICATION</scope>
</reference>
<dbReference type="GO" id="GO:0097377">
    <property type="term" value="P:spinal cord interneuron axon guidance"/>
    <property type="evidence" value="ECO:0007669"/>
    <property type="project" value="Ensembl"/>
</dbReference>
<dbReference type="Pfam" id="PF00046">
    <property type="entry name" value="Homeodomain"/>
    <property type="match status" value="1"/>
</dbReference>
<comment type="similarity">
    <text evidence="6">Belongs to the even-skipped homeobox family.</text>
</comment>
<dbReference type="InterPro" id="IPR017970">
    <property type="entry name" value="Homeobox_CS"/>
</dbReference>
<dbReference type="GO" id="GO:0021521">
    <property type="term" value="P:ventral spinal cord interneuron specification"/>
    <property type="evidence" value="ECO:0007669"/>
    <property type="project" value="Ensembl"/>
</dbReference>
<dbReference type="HOGENOM" id="CLU_045075_1_0_1"/>
<dbReference type="PANTHER" id="PTHR46294:SF2">
    <property type="entry name" value="HOMEOBOX EVEN-SKIPPED HOMOLOG PROTEIN 1"/>
    <property type="match status" value="1"/>
</dbReference>
<reference evidence="11" key="3">
    <citation type="submission" date="2025-09" db="UniProtKB">
        <authorList>
            <consortium name="Ensembl"/>
        </authorList>
    </citation>
    <scope>IDENTIFICATION</scope>
</reference>
<feature type="compositionally biased region" description="Polar residues" evidence="9">
    <location>
        <begin position="168"/>
        <end position="179"/>
    </location>
</feature>
<dbReference type="GO" id="GO:0009792">
    <property type="term" value="P:embryo development ending in birth or egg hatching"/>
    <property type="evidence" value="ECO:0007669"/>
    <property type="project" value="Ensembl"/>
</dbReference>
<evidence type="ECO:0000256" key="9">
    <source>
        <dbReference type="SAM" id="MobiDB-lite"/>
    </source>
</evidence>
<evidence type="ECO:0000259" key="10">
    <source>
        <dbReference type="PROSITE" id="PS50071"/>
    </source>
</evidence>
<evidence type="ECO:0000256" key="2">
    <source>
        <dbReference type="ARBA" id="ARBA00022473"/>
    </source>
</evidence>
<protein>
    <submittedName>
        <fullName evidence="11">Even-skipped homeobox 1</fullName>
    </submittedName>
</protein>
<accession>U3K435</accession>
<proteinExistence type="inferred from homology"/>
<dbReference type="GeneTree" id="ENSGT00940000159854"/>
<dbReference type="InterPro" id="IPR001356">
    <property type="entry name" value="HD"/>
</dbReference>
<dbReference type="SMART" id="SM00389">
    <property type="entry name" value="HOX"/>
    <property type="match status" value="1"/>
</dbReference>
<comment type="subcellular location">
    <subcellularLocation>
        <location evidence="1 7 8">Nucleus</location>
    </subcellularLocation>
</comment>
<dbReference type="AlphaFoldDB" id="U3K435"/>
<feature type="DNA-binding region" description="Homeobox" evidence="7">
    <location>
        <begin position="246"/>
        <end position="305"/>
    </location>
</feature>
<gene>
    <name evidence="11" type="primary">EVX1</name>
</gene>
<organism evidence="11 12">
    <name type="scientific">Ficedula albicollis</name>
    <name type="common">Collared flycatcher</name>
    <name type="synonym">Muscicapa albicollis</name>
    <dbReference type="NCBI Taxonomy" id="59894"/>
    <lineage>
        <taxon>Eukaryota</taxon>
        <taxon>Metazoa</taxon>
        <taxon>Chordata</taxon>
        <taxon>Craniata</taxon>
        <taxon>Vertebrata</taxon>
        <taxon>Euteleostomi</taxon>
        <taxon>Archelosauria</taxon>
        <taxon>Archosauria</taxon>
        <taxon>Dinosauria</taxon>
        <taxon>Saurischia</taxon>
        <taxon>Theropoda</taxon>
        <taxon>Coelurosauria</taxon>
        <taxon>Aves</taxon>
        <taxon>Neognathae</taxon>
        <taxon>Neoaves</taxon>
        <taxon>Telluraves</taxon>
        <taxon>Australaves</taxon>
        <taxon>Passeriformes</taxon>
        <taxon>Muscicapidae</taxon>
        <taxon>Ficedula</taxon>
    </lineage>
</organism>
<dbReference type="Ensembl" id="ENSFALT00000009829.2">
    <property type="protein sequence ID" value="ENSFALP00000009789.2"/>
    <property type="gene ID" value="ENSFALG00000009382.2"/>
</dbReference>
<evidence type="ECO:0000256" key="5">
    <source>
        <dbReference type="ARBA" id="ARBA00023242"/>
    </source>
</evidence>
<dbReference type="PROSITE" id="PS50071">
    <property type="entry name" value="HOMEOBOX_2"/>
    <property type="match status" value="1"/>
</dbReference>
<dbReference type="CDD" id="cd00086">
    <property type="entry name" value="homeodomain"/>
    <property type="match status" value="1"/>
</dbReference>
<keyword evidence="3 7" id="KW-0238">DNA-binding</keyword>
<evidence type="ECO:0000256" key="7">
    <source>
        <dbReference type="PROSITE-ProRule" id="PRU00108"/>
    </source>
</evidence>
<dbReference type="GO" id="GO:0005654">
    <property type="term" value="C:nucleoplasm"/>
    <property type="evidence" value="ECO:0007669"/>
    <property type="project" value="Ensembl"/>
</dbReference>
<evidence type="ECO:0000313" key="12">
    <source>
        <dbReference type="Proteomes" id="UP000016665"/>
    </source>
</evidence>
<feature type="compositionally biased region" description="Low complexity" evidence="9">
    <location>
        <begin position="151"/>
        <end position="165"/>
    </location>
</feature>
<dbReference type="InterPro" id="IPR020479">
    <property type="entry name" value="HD_metazoa"/>
</dbReference>
<dbReference type="GO" id="GO:1904936">
    <property type="term" value="P:interneuron migration"/>
    <property type="evidence" value="ECO:0007669"/>
    <property type="project" value="Ensembl"/>
</dbReference>
<keyword evidence="12" id="KW-1185">Reference proteome</keyword>
<evidence type="ECO:0000256" key="6">
    <source>
        <dbReference type="ARBA" id="ARBA00038449"/>
    </source>
</evidence>
<sequence length="467" mass="49902">MVIPPRAAQQSVALASQGHPISPLAPLHWQERVAGFVQGWGGSRREGGKRSGFFFSPPLSKATMETRKEMVMFLEGTTLGALVGKRVPNLSEAVGSPAAEPQEKMIHRNCISPRPGPLPSRERGGGGGGGGEDEEEVEVLPGTGTVPESRSAAAALLSAGQQPPATELASSKGQQSSSDTESDFYEEIEVSCTPDCATGSAEYQHSKGPCSEALAGSPSGGGDHPKGSGGSGGSQGSLACSASDQMRRYRTAFTREQIARLEKEFYRENYVSRPRRCELAAALNLPETTIKVWFQNRRMKDKRQRLAMTWPHPADPAFYTYMMSHAAATGNLPYPFPSHLPLPYYSHMGIGATSASAASPFSTPLRPLDTFRVLSHPYPRPELLCAFRHPSLYPAPTHGLSSAGGNPCSCLACHSGQSNGLAQRPSGSDFTCSATTRTDSFLTFTPSVLSKATSVSMDQREEVPLTR</sequence>
<dbReference type="PROSITE" id="PS00027">
    <property type="entry name" value="HOMEOBOX_1"/>
    <property type="match status" value="1"/>
</dbReference>
<dbReference type="GO" id="GO:0045944">
    <property type="term" value="P:positive regulation of transcription by RNA polymerase II"/>
    <property type="evidence" value="ECO:0007669"/>
    <property type="project" value="Ensembl"/>
</dbReference>
<dbReference type="GO" id="GO:0000981">
    <property type="term" value="F:DNA-binding transcription factor activity, RNA polymerase II-specific"/>
    <property type="evidence" value="ECO:0007669"/>
    <property type="project" value="InterPro"/>
</dbReference>
<evidence type="ECO:0000256" key="1">
    <source>
        <dbReference type="ARBA" id="ARBA00004123"/>
    </source>
</evidence>
<reference evidence="11 12" key="1">
    <citation type="journal article" date="2012" name="Nature">
        <title>The genomic landscape of species divergence in Ficedula flycatchers.</title>
        <authorList>
            <person name="Ellegren H."/>
            <person name="Smeds L."/>
            <person name="Burri R."/>
            <person name="Olason P.I."/>
            <person name="Backstrom N."/>
            <person name="Kawakami T."/>
            <person name="Kunstner A."/>
            <person name="Makinen H."/>
            <person name="Nadachowska-Brzyska K."/>
            <person name="Qvarnstrom A."/>
            <person name="Uebbing S."/>
            <person name="Wolf J.B."/>
        </authorList>
    </citation>
    <scope>NUCLEOTIDE SEQUENCE [LARGE SCALE GENOMIC DNA]</scope>
</reference>
<dbReference type="SUPFAM" id="SSF46689">
    <property type="entry name" value="Homeodomain-like"/>
    <property type="match status" value="1"/>
</dbReference>
<dbReference type="eggNOG" id="KOG0844">
    <property type="taxonomic scope" value="Eukaryota"/>
</dbReference>
<evidence type="ECO:0000256" key="8">
    <source>
        <dbReference type="RuleBase" id="RU000682"/>
    </source>
</evidence>
<dbReference type="InterPro" id="IPR052002">
    <property type="entry name" value="Even-skipped_HD"/>
</dbReference>
<feature type="region of interest" description="Disordered" evidence="9">
    <location>
        <begin position="199"/>
        <end position="241"/>
    </location>
</feature>
<dbReference type="GO" id="GO:0043025">
    <property type="term" value="C:neuronal cell body"/>
    <property type="evidence" value="ECO:0007669"/>
    <property type="project" value="Ensembl"/>
</dbReference>
<feature type="region of interest" description="Disordered" evidence="9">
    <location>
        <begin position="94"/>
        <end position="186"/>
    </location>
</feature>